<feature type="compositionally biased region" description="Pro residues" evidence="2">
    <location>
        <begin position="164"/>
        <end position="176"/>
    </location>
</feature>
<organism evidence="4 5">
    <name type="scientific">Asterophora parasitica</name>
    <dbReference type="NCBI Taxonomy" id="117018"/>
    <lineage>
        <taxon>Eukaryota</taxon>
        <taxon>Fungi</taxon>
        <taxon>Dikarya</taxon>
        <taxon>Basidiomycota</taxon>
        <taxon>Agaricomycotina</taxon>
        <taxon>Agaricomycetes</taxon>
        <taxon>Agaricomycetidae</taxon>
        <taxon>Agaricales</taxon>
        <taxon>Tricholomatineae</taxon>
        <taxon>Lyophyllaceae</taxon>
        <taxon>Asterophora</taxon>
    </lineage>
</organism>
<dbReference type="GO" id="GO:0098826">
    <property type="term" value="C:endoplasmic reticulum tubular network membrane"/>
    <property type="evidence" value="ECO:0007669"/>
    <property type="project" value="UniProtKB-UniRule"/>
</dbReference>
<keyword evidence="1" id="KW-0863">Zinc-finger</keyword>
<feature type="transmembrane region" description="Helical" evidence="1">
    <location>
        <begin position="85"/>
        <end position="102"/>
    </location>
</feature>
<keyword evidence="1" id="KW-0862">Zinc</keyword>
<reference evidence="4" key="1">
    <citation type="submission" date="2020-07" db="EMBL/GenBank/DDBJ databases">
        <authorList>
            <person name="Nieuwenhuis M."/>
            <person name="Van De Peppel L.J.J."/>
        </authorList>
    </citation>
    <scope>NUCLEOTIDE SEQUENCE</scope>
    <source>
        <strain evidence="4">AP01</strain>
        <tissue evidence="4">Mycelium</tissue>
    </source>
</reference>
<dbReference type="GO" id="GO:0071788">
    <property type="term" value="P:endoplasmic reticulum tubular network maintenance"/>
    <property type="evidence" value="ECO:0007669"/>
    <property type="project" value="UniProtKB-UniRule"/>
</dbReference>
<dbReference type="InterPro" id="IPR040115">
    <property type="entry name" value="Lnp"/>
</dbReference>
<evidence type="ECO:0000256" key="1">
    <source>
        <dbReference type="RuleBase" id="RU367073"/>
    </source>
</evidence>
<reference evidence="4" key="2">
    <citation type="submission" date="2021-10" db="EMBL/GenBank/DDBJ databases">
        <title>Phylogenomics reveals ancestral predisposition of the termite-cultivated fungus Termitomyces towards a domesticated lifestyle.</title>
        <authorList>
            <person name="Auxier B."/>
            <person name="Grum-Grzhimaylo A."/>
            <person name="Cardenas M.E."/>
            <person name="Lodge J.D."/>
            <person name="Laessoe T."/>
            <person name="Pedersen O."/>
            <person name="Smith M.E."/>
            <person name="Kuyper T.W."/>
            <person name="Franco-Molano E.A."/>
            <person name="Baroni T.J."/>
            <person name="Aanen D.K."/>
        </authorList>
    </citation>
    <scope>NUCLEOTIDE SEQUENCE</scope>
    <source>
        <strain evidence="4">AP01</strain>
        <tissue evidence="4">Mycelium</tissue>
    </source>
</reference>
<evidence type="ECO:0000313" key="5">
    <source>
        <dbReference type="Proteomes" id="UP000775547"/>
    </source>
</evidence>
<keyword evidence="1" id="KW-0812">Transmembrane</keyword>
<dbReference type="GO" id="GO:0008270">
    <property type="term" value="F:zinc ion binding"/>
    <property type="evidence" value="ECO:0007669"/>
    <property type="project" value="UniProtKB-KW"/>
</dbReference>
<dbReference type="PANTHER" id="PTHR22166:SF12">
    <property type="entry name" value="ENDOPLASMIC RETICULUM JUNCTION FORMATION PROTEIN LUNAPARK"/>
    <property type="match status" value="1"/>
</dbReference>
<keyword evidence="1" id="KW-0479">Metal-binding</keyword>
<comment type="function">
    <text evidence="1">Plays a role in determining ER morphology.</text>
</comment>
<dbReference type="GO" id="GO:1903373">
    <property type="term" value="P:positive regulation of endoplasmic reticulum tubular network organization"/>
    <property type="evidence" value="ECO:0007669"/>
    <property type="project" value="UniProtKB-UniRule"/>
</dbReference>
<evidence type="ECO:0000256" key="2">
    <source>
        <dbReference type="SAM" id="MobiDB-lite"/>
    </source>
</evidence>
<feature type="transmembrane region" description="Helical" evidence="1">
    <location>
        <begin position="45"/>
        <end position="65"/>
    </location>
</feature>
<evidence type="ECO:0000259" key="3">
    <source>
        <dbReference type="Pfam" id="PF10058"/>
    </source>
</evidence>
<feature type="compositionally biased region" description="Polar residues" evidence="2">
    <location>
        <begin position="177"/>
        <end position="197"/>
    </location>
</feature>
<feature type="domain" description="Lunapark zinc ribbon" evidence="3">
    <location>
        <begin position="206"/>
        <end position="262"/>
    </location>
</feature>
<dbReference type="Proteomes" id="UP000775547">
    <property type="component" value="Unassembled WGS sequence"/>
</dbReference>
<gene>
    <name evidence="4" type="ORF">DXG03_002717</name>
</gene>
<keyword evidence="1" id="KW-0472">Membrane</keyword>
<keyword evidence="1" id="KW-0256">Endoplasmic reticulum</keyword>
<keyword evidence="5" id="KW-1185">Reference proteome</keyword>
<evidence type="ECO:0000313" key="4">
    <source>
        <dbReference type="EMBL" id="KAG5642493.1"/>
    </source>
</evidence>
<dbReference type="PANTHER" id="PTHR22166">
    <property type="entry name" value="ENDOPLASMIC RETICULUM JUNCTION FORMATION PROTEIN LUNAPARK"/>
    <property type="match status" value="1"/>
</dbReference>
<comment type="domain">
    <text evidence="1">The C4-type zinc finger motif is necessary both for its ER three-way tubular junction localization and formation.</text>
</comment>
<comment type="subcellular location">
    <subcellularLocation>
        <location evidence="1">Endoplasmic reticulum membrane</location>
        <topology evidence="1">Multi-pass membrane protein</topology>
    </subcellularLocation>
</comment>
<dbReference type="AlphaFoldDB" id="A0A9P7K9P9"/>
<protein>
    <recommendedName>
        <fullName evidence="1">Endoplasmic reticulum junction formation protein lunapark</fullName>
    </recommendedName>
</protein>
<name>A0A9P7K9P9_9AGAR</name>
<keyword evidence="1" id="KW-1133">Transmembrane helix</keyword>
<proteinExistence type="inferred from homology"/>
<accession>A0A9P7K9P9</accession>
<comment type="caution">
    <text evidence="4">The sequence shown here is derived from an EMBL/GenBank/DDBJ whole genome shotgun (WGS) entry which is preliminary data.</text>
</comment>
<dbReference type="InterPro" id="IPR019273">
    <property type="entry name" value="Lunapark_Znf"/>
</dbReference>
<sequence length="303" mass="34385">MSFFTKFFGKKNDEDYETVLSALASDIQKRQIQLSEIRLRERRSTLLVTLYTLAGWAVYVSLWYLGAVPNGSGRHGSGIEKAVKGAPVVIGPVVILFIRRLVQIWYKRKGDAEEKTLQALLKQQRTKVEEIKKKTNYYSTRDLLQRYDEPTATPGIRQRLIPAPSQPNTPQRPPLPQNGNSLFQTPSPLNPQSSTPLPSNPPRKQWYDKLADAVLGDEDHTSNASTSRYALICEKCYAHNGLVQESMWADTQYVCPKCNHFNRSANAKKQPRILTPSKGGHLVAEECTDVVCEFQERRRPTLR</sequence>
<feature type="region of interest" description="Disordered" evidence="2">
    <location>
        <begin position="157"/>
        <end position="205"/>
    </location>
</feature>
<dbReference type="EMBL" id="JABCKV010000181">
    <property type="protein sequence ID" value="KAG5642493.1"/>
    <property type="molecule type" value="Genomic_DNA"/>
</dbReference>
<comment type="similarity">
    <text evidence="1">Belongs to the lunapark family.</text>
</comment>
<dbReference type="OrthoDB" id="1725934at2759"/>
<dbReference type="Pfam" id="PF10058">
    <property type="entry name" value="Zn_ribbon_10"/>
    <property type="match status" value="1"/>
</dbReference>